<sequence length="85" mass="9119">MANGACWLLVQQSSLVLGPILVELMIRHVGCSVVGASSVASYYLLKTLKSAEPISSLVMKCSEPSCLVAKAPLHANYCRKTLLVR</sequence>
<dbReference type="EMBL" id="GIKN01002266">
    <property type="protein sequence ID" value="NIE44539.1"/>
    <property type="molecule type" value="Transcribed_RNA"/>
</dbReference>
<name>A0A6G5A184_RHIMP</name>
<dbReference type="AlphaFoldDB" id="A0A6G5A184"/>
<protein>
    <submittedName>
        <fullName evidence="1">Putative secreted protein</fullName>
    </submittedName>
</protein>
<evidence type="ECO:0000313" key="1">
    <source>
        <dbReference type="EMBL" id="NIE44539.1"/>
    </source>
</evidence>
<reference evidence="1" key="1">
    <citation type="submission" date="2020-03" db="EMBL/GenBank/DDBJ databases">
        <title>A transcriptome and proteome of the tick Rhipicephalus microplus shaped by the genetic composition of its hosts and developmental stage.</title>
        <authorList>
            <person name="Garcia G.R."/>
            <person name="Ribeiro J.M.C."/>
            <person name="Maruyama S.R."/>
            <person name="Gardinasse L.G."/>
            <person name="Nelson K."/>
            <person name="Ferreira B.R."/>
            <person name="Andrade T.G."/>
            <person name="Santos I.K.F.M."/>
        </authorList>
    </citation>
    <scope>NUCLEOTIDE SEQUENCE</scope>
    <source>
        <strain evidence="1">NSGR</strain>
        <tissue evidence="1">Salivary glands</tissue>
    </source>
</reference>
<accession>A0A6G5A184</accession>
<organism evidence="1">
    <name type="scientific">Rhipicephalus microplus</name>
    <name type="common">Cattle tick</name>
    <name type="synonym">Boophilus microplus</name>
    <dbReference type="NCBI Taxonomy" id="6941"/>
    <lineage>
        <taxon>Eukaryota</taxon>
        <taxon>Metazoa</taxon>
        <taxon>Ecdysozoa</taxon>
        <taxon>Arthropoda</taxon>
        <taxon>Chelicerata</taxon>
        <taxon>Arachnida</taxon>
        <taxon>Acari</taxon>
        <taxon>Parasitiformes</taxon>
        <taxon>Ixodida</taxon>
        <taxon>Ixodoidea</taxon>
        <taxon>Ixodidae</taxon>
        <taxon>Rhipicephalinae</taxon>
        <taxon>Rhipicephalus</taxon>
        <taxon>Boophilus</taxon>
    </lineage>
</organism>
<proteinExistence type="predicted"/>